<reference evidence="2" key="1">
    <citation type="submission" date="2018-02" db="EMBL/GenBank/DDBJ databases">
        <title>Rhizophora mucronata_Transcriptome.</title>
        <authorList>
            <person name="Meera S.P."/>
            <person name="Sreeshan A."/>
            <person name="Augustine A."/>
        </authorList>
    </citation>
    <scope>NUCLEOTIDE SEQUENCE</scope>
    <source>
        <tissue evidence="2">Leaf</tissue>
    </source>
</reference>
<evidence type="ECO:0000256" key="1">
    <source>
        <dbReference type="SAM" id="Phobius"/>
    </source>
</evidence>
<evidence type="ECO:0000313" key="2">
    <source>
        <dbReference type="EMBL" id="MBX46614.1"/>
    </source>
</evidence>
<proteinExistence type="predicted"/>
<accession>A0A2P2NVT4</accession>
<keyword evidence="1" id="KW-0812">Transmembrane</keyword>
<organism evidence="2">
    <name type="scientific">Rhizophora mucronata</name>
    <name type="common">Asiatic mangrove</name>
    <dbReference type="NCBI Taxonomy" id="61149"/>
    <lineage>
        <taxon>Eukaryota</taxon>
        <taxon>Viridiplantae</taxon>
        <taxon>Streptophyta</taxon>
        <taxon>Embryophyta</taxon>
        <taxon>Tracheophyta</taxon>
        <taxon>Spermatophyta</taxon>
        <taxon>Magnoliopsida</taxon>
        <taxon>eudicotyledons</taxon>
        <taxon>Gunneridae</taxon>
        <taxon>Pentapetalae</taxon>
        <taxon>rosids</taxon>
        <taxon>fabids</taxon>
        <taxon>Malpighiales</taxon>
        <taxon>Rhizophoraceae</taxon>
        <taxon>Rhizophora</taxon>
    </lineage>
</organism>
<dbReference type="EMBL" id="GGEC01066130">
    <property type="protein sequence ID" value="MBX46614.1"/>
    <property type="molecule type" value="Transcribed_RNA"/>
</dbReference>
<dbReference type="AlphaFoldDB" id="A0A2P2NVT4"/>
<name>A0A2P2NVT4_RHIMU</name>
<keyword evidence="1" id="KW-1133">Transmembrane helix</keyword>
<sequence length="56" mass="6186">MEPGSSAMCIMSKLACIMNICYLTLVSFWIVQLSQLEELHLGCLFSFLVVPVTTSS</sequence>
<protein>
    <submittedName>
        <fullName evidence="2">Uncharacterized protein</fullName>
    </submittedName>
</protein>
<feature type="transmembrane region" description="Helical" evidence="1">
    <location>
        <begin position="12"/>
        <end position="31"/>
    </location>
</feature>
<keyword evidence="1" id="KW-0472">Membrane</keyword>